<dbReference type="GO" id="GO:0006783">
    <property type="term" value="P:heme biosynthetic process"/>
    <property type="evidence" value="ECO:0007669"/>
    <property type="project" value="TreeGrafter"/>
</dbReference>
<evidence type="ECO:0000313" key="4">
    <source>
        <dbReference type="Proteomes" id="UP000018861"/>
    </source>
</evidence>
<dbReference type="PANTHER" id="PTHR38030">
    <property type="entry name" value="PROTOPORPHYRINOGEN IX DEHYDROGENASE [MENAQUINONE]"/>
    <property type="match status" value="1"/>
</dbReference>
<gene>
    <name evidence="3" type="ORF">JCM6292_3680</name>
</gene>
<dbReference type="EMBL" id="BAIQ01000060">
    <property type="protein sequence ID" value="GAE17126.1"/>
    <property type="molecule type" value="Genomic_DNA"/>
</dbReference>
<dbReference type="GO" id="GO:0010181">
    <property type="term" value="F:FMN binding"/>
    <property type="evidence" value="ECO:0007669"/>
    <property type="project" value="InterPro"/>
</dbReference>
<evidence type="ECO:0000256" key="1">
    <source>
        <dbReference type="ARBA" id="ARBA00001917"/>
    </source>
</evidence>
<dbReference type="AlphaFoldDB" id="W4PBF0"/>
<evidence type="ECO:0000259" key="2">
    <source>
        <dbReference type="PROSITE" id="PS50902"/>
    </source>
</evidence>
<dbReference type="SUPFAM" id="SSF52218">
    <property type="entry name" value="Flavoproteins"/>
    <property type="match status" value="1"/>
</dbReference>
<dbReference type="InterPro" id="IPR001226">
    <property type="entry name" value="Flavodoxin_CS"/>
</dbReference>
<comment type="cofactor">
    <cofactor evidence="1">
        <name>FMN</name>
        <dbReference type="ChEBI" id="CHEBI:58210"/>
    </cofactor>
</comment>
<organism evidence="3 4">
    <name type="scientific">Bacteroides pyogenes JCM 6292</name>
    <dbReference type="NCBI Taxonomy" id="1235809"/>
    <lineage>
        <taxon>Bacteria</taxon>
        <taxon>Pseudomonadati</taxon>
        <taxon>Bacteroidota</taxon>
        <taxon>Bacteroidia</taxon>
        <taxon>Bacteroidales</taxon>
        <taxon>Bacteroidaceae</taxon>
        <taxon>Bacteroides</taxon>
    </lineage>
</organism>
<name>W4PBF0_9BACE</name>
<dbReference type="Gene3D" id="3.40.50.360">
    <property type="match status" value="1"/>
</dbReference>
<dbReference type="PANTHER" id="PTHR38030:SF2">
    <property type="entry name" value="PROTOPORPHYRINOGEN IX DEHYDROGENASE [QUINONE]"/>
    <property type="match status" value="1"/>
</dbReference>
<feature type="domain" description="Flavodoxin-like" evidence="2">
    <location>
        <begin position="3"/>
        <end position="142"/>
    </location>
</feature>
<protein>
    <submittedName>
        <fullName evidence="3">Flavodoxin</fullName>
    </submittedName>
</protein>
<dbReference type="InterPro" id="IPR052200">
    <property type="entry name" value="Protoporphyrinogen_IX_DH"/>
</dbReference>
<reference evidence="3 4" key="1">
    <citation type="journal article" date="2014" name="Genome Announc.">
        <title>Draft Genome Sequences of Three Strains of Bacteroides pyogenes Isolated from a Cat and Swine.</title>
        <authorList>
            <person name="Sakamoto M."/>
            <person name="Oshima K."/>
            <person name="Suda W."/>
            <person name="Kitamura K."/>
            <person name="Iida T."/>
            <person name="Hattori M."/>
            <person name="Ohkuma M."/>
        </authorList>
    </citation>
    <scope>NUCLEOTIDE SEQUENCE [LARGE SCALE GENOMIC DNA]</scope>
    <source>
        <strain evidence="3 4">JCM 6292</strain>
    </source>
</reference>
<dbReference type="PROSITE" id="PS00201">
    <property type="entry name" value="FLAVODOXIN"/>
    <property type="match status" value="1"/>
</dbReference>
<comment type="caution">
    <text evidence="3">The sequence shown here is derived from an EMBL/GenBank/DDBJ whole genome shotgun (WGS) entry which is preliminary data.</text>
</comment>
<proteinExistence type="predicted"/>
<dbReference type="Pfam" id="PF12641">
    <property type="entry name" value="Flavodoxin_3"/>
    <property type="match status" value="1"/>
</dbReference>
<dbReference type="InterPro" id="IPR029039">
    <property type="entry name" value="Flavoprotein-like_sf"/>
</dbReference>
<accession>W4PBF0</accession>
<dbReference type="GO" id="GO:0070819">
    <property type="term" value="F:menaquinone-dependent protoporphyrinogen oxidase activity"/>
    <property type="evidence" value="ECO:0007669"/>
    <property type="project" value="TreeGrafter"/>
</dbReference>
<dbReference type="GO" id="GO:0009055">
    <property type="term" value="F:electron transfer activity"/>
    <property type="evidence" value="ECO:0007669"/>
    <property type="project" value="InterPro"/>
</dbReference>
<dbReference type="PROSITE" id="PS50902">
    <property type="entry name" value="FLAVODOXIN_LIKE"/>
    <property type="match status" value="1"/>
</dbReference>
<dbReference type="Proteomes" id="UP000018861">
    <property type="component" value="Unassembled WGS sequence"/>
</dbReference>
<evidence type="ECO:0000313" key="3">
    <source>
        <dbReference type="EMBL" id="GAE17126.1"/>
    </source>
</evidence>
<sequence length="173" mass="19002">MKGIILYSSNTGNTKKLAEKIYEYMQSIGDWSIQDIKDGGVELSDTNVVLFGGWAEGGSLNKAAISALEKLNLTDKKVGFFMTMGARTTTEHGNVCVQNIEQLASKYDSIGVQVLQGYIAPSLLEKLSKLPDSVLPQSVKIAMKDGAQTYQEPTNEKYQAIATYFKSKIQLHL</sequence>
<dbReference type="InterPro" id="IPR008254">
    <property type="entry name" value="Flavodoxin/NO_synth"/>
</dbReference>